<feature type="compositionally biased region" description="Basic and acidic residues" evidence="10">
    <location>
        <begin position="27"/>
        <end position="54"/>
    </location>
</feature>
<gene>
    <name evidence="12" type="ORF">SAMN02745110_01045</name>
</gene>
<evidence type="ECO:0000256" key="1">
    <source>
        <dbReference type="ARBA" id="ARBA00000677"/>
    </source>
</evidence>
<feature type="domain" description="Peptidase S26" evidence="11">
    <location>
        <begin position="120"/>
        <end position="274"/>
    </location>
</feature>
<sequence length="285" mass="32424">MSSKKNNDIESIDEAKELFYGLAEDRKQDKRALKEAAKEEKRLAKEAAKEEAKLQKSKSKHKDNDESSDSDSALENDGSSTEDSEEETTDETEGKKKYRGRRKRKEKVNIVKELYYLAIYIGVVILACYLIVTFVGERTTVDGESMNPTLHNGESLWIDKITYRFSDPKRFDIVVFPPKDNPDNLYIKRVIGLPGETVRIDEWGIIYINGKELKEAYGLEVISPETRGVASNEVILGHDEYFVMGDNRNNSQDSRKSSIGNIKKKEIIGKAIFRLSPLSKFGKIK</sequence>
<dbReference type="InterPro" id="IPR019758">
    <property type="entry name" value="Pept_S26A_signal_pept_1_CS"/>
</dbReference>
<evidence type="ECO:0000256" key="10">
    <source>
        <dbReference type="SAM" id="MobiDB-lite"/>
    </source>
</evidence>
<dbReference type="PROSITE" id="PS00501">
    <property type="entry name" value="SPASE_I_1"/>
    <property type="match status" value="1"/>
</dbReference>
<dbReference type="Gene3D" id="2.10.109.10">
    <property type="entry name" value="Umud Fragment, subunit A"/>
    <property type="match status" value="1"/>
</dbReference>
<evidence type="ECO:0000256" key="5">
    <source>
        <dbReference type="ARBA" id="ARBA00022670"/>
    </source>
</evidence>
<keyword evidence="8" id="KW-0812">Transmembrane</keyword>
<evidence type="ECO:0000313" key="12">
    <source>
        <dbReference type="EMBL" id="SJZ60714.1"/>
    </source>
</evidence>
<evidence type="ECO:0000256" key="9">
    <source>
        <dbReference type="RuleBase" id="RU362042"/>
    </source>
</evidence>
<reference evidence="12 13" key="1">
    <citation type="submission" date="2017-02" db="EMBL/GenBank/DDBJ databases">
        <authorList>
            <person name="Peterson S.W."/>
        </authorList>
    </citation>
    <scope>NUCLEOTIDE SEQUENCE [LARGE SCALE GENOMIC DNA]</scope>
    <source>
        <strain evidence="12 13">ATCC 17233</strain>
    </source>
</reference>
<dbReference type="PANTHER" id="PTHR43390:SF1">
    <property type="entry name" value="CHLOROPLAST PROCESSING PEPTIDASE"/>
    <property type="match status" value="1"/>
</dbReference>
<dbReference type="InterPro" id="IPR036286">
    <property type="entry name" value="LexA/Signal_pep-like_sf"/>
</dbReference>
<dbReference type="GO" id="GO:0005886">
    <property type="term" value="C:plasma membrane"/>
    <property type="evidence" value="ECO:0007669"/>
    <property type="project" value="UniProtKB-SubCell"/>
</dbReference>
<comment type="subcellular location">
    <subcellularLocation>
        <location evidence="2">Cell membrane</location>
        <topology evidence="2">Single-pass type II membrane protein</topology>
    </subcellularLocation>
    <subcellularLocation>
        <location evidence="9">Membrane</location>
        <topology evidence="9">Single-pass type II membrane protein</topology>
    </subcellularLocation>
</comment>
<dbReference type="InterPro" id="IPR019757">
    <property type="entry name" value="Pept_S26A_signal_pept_1_Lys-AS"/>
</dbReference>
<dbReference type="Pfam" id="PF10502">
    <property type="entry name" value="Peptidase_S26"/>
    <property type="match status" value="1"/>
</dbReference>
<accession>A0A1T4M1W1</accession>
<dbReference type="GO" id="GO:0006465">
    <property type="term" value="P:signal peptide processing"/>
    <property type="evidence" value="ECO:0007669"/>
    <property type="project" value="InterPro"/>
</dbReference>
<proteinExistence type="inferred from homology"/>
<dbReference type="RefSeq" id="WP_341443607.1">
    <property type="nucleotide sequence ID" value="NZ_FMTO01000004.1"/>
</dbReference>
<dbReference type="CDD" id="cd06530">
    <property type="entry name" value="S26_SPase_I"/>
    <property type="match status" value="1"/>
</dbReference>
<keyword evidence="8" id="KW-1133">Transmembrane helix</keyword>
<keyword evidence="5 8" id="KW-0645">Protease</keyword>
<dbReference type="PANTHER" id="PTHR43390">
    <property type="entry name" value="SIGNAL PEPTIDASE I"/>
    <property type="match status" value="1"/>
</dbReference>
<keyword evidence="8" id="KW-0472">Membrane</keyword>
<evidence type="ECO:0000256" key="7">
    <source>
        <dbReference type="PIRSR" id="PIRSR600223-1"/>
    </source>
</evidence>
<dbReference type="PRINTS" id="PR00727">
    <property type="entry name" value="LEADERPTASE"/>
</dbReference>
<organism evidence="12 13">
    <name type="scientific">Eubacterium ruminantium</name>
    <dbReference type="NCBI Taxonomy" id="42322"/>
    <lineage>
        <taxon>Bacteria</taxon>
        <taxon>Bacillati</taxon>
        <taxon>Bacillota</taxon>
        <taxon>Clostridia</taxon>
        <taxon>Eubacteriales</taxon>
        <taxon>Eubacteriaceae</taxon>
        <taxon>Eubacterium</taxon>
    </lineage>
</organism>
<evidence type="ECO:0000256" key="3">
    <source>
        <dbReference type="ARBA" id="ARBA00009370"/>
    </source>
</evidence>
<dbReference type="NCBIfam" id="TIGR02227">
    <property type="entry name" value="sigpep_I_bact"/>
    <property type="match status" value="1"/>
</dbReference>
<keyword evidence="13" id="KW-1185">Reference proteome</keyword>
<dbReference type="InterPro" id="IPR019533">
    <property type="entry name" value="Peptidase_S26"/>
</dbReference>
<evidence type="ECO:0000256" key="6">
    <source>
        <dbReference type="ARBA" id="ARBA00022801"/>
    </source>
</evidence>
<dbReference type="InterPro" id="IPR000223">
    <property type="entry name" value="Pept_S26A_signal_pept_1"/>
</dbReference>
<evidence type="ECO:0000259" key="11">
    <source>
        <dbReference type="Pfam" id="PF10502"/>
    </source>
</evidence>
<comment type="catalytic activity">
    <reaction evidence="1 8">
        <text>Cleavage of hydrophobic, N-terminal signal or leader sequences from secreted and periplasmic proteins.</text>
        <dbReference type="EC" id="3.4.21.89"/>
    </reaction>
</comment>
<dbReference type="AlphaFoldDB" id="A0A1T4M1W1"/>
<evidence type="ECO:0000256" key="2">
    <source>
        <dbReference type="ARBA" id="ARBA00004401"/>
    </source>
</evidence>
<dbReference type="GO" id="GO:0009003">
    <property type="term" value="F:signal peptidase activity"/>
    <property type="evidence" value="ECO:0007669"/>
    <property type="project" value="UniProtKB-EC"/>
</dbReference>
<feature type="active site" evidence="7">
    <location>
        <position position="188"/>
    </location>
</feature>
<dbReference type="PROSITE" id="PS00761">
    <property type="entry name" value="SPASE_I_3"/>
    <property type="match status" value="1"/>
</dbReference>
<feature type="compositionally biased region" description="Acidic residues" evidence="10">
    <location>
        <begin position="66"/>
        <end position="91"/>
    </location>
</feature>
<dbReference type="PROSITE" id="PS00760">
    <property type="entry name" value="SPASE_I_2"/>
    <property type="match status" value="1"/>
</dbReference>
<evidence type="ECO:0000256" key="4">
    <source>
        <dbReference type="ARBA" id="ARBA00013208"/>
    </source>
</evidence>
<dbReference type="Proteomes" id="UP000189857">
    <property type="component" value="Unassembled WGS sequence"/>
</dbReference>
<keyword evidence="6 8" id="KW-0378">Hydrolase</keyword>
<name>A0A1T4M1W1_9FIRM</name>
<dbReference type="EMBL" id="FUXA01000006">
    <property type="protein sequence ID" value="SJZ60714.1"/>
    <property type="molecule type" value="Genomic_DNA"/>
</dbReference>
<dbReference type="EC" id="3.4.21.89" evidence="4 8"/>
<evidence type="ECO:0000256" key="8">
    <source>
        <dbReference type="RuleBase" id="RU003993"/>
    </source>
</evidence>
<comment type="similarity">
    <text evidence="3 9">Belongs to the peptidase S26 family.</text>
</comment>
<dbReference type="GO" id="GO:0004252">
    <property type="term" value="F:serine-type endopeptidase activity"/>
    <property type="evidence" value="ECO:0007669"/>
    <property type="project" value="InterPro"/>
</dbReference>
<feature type="region of interest" description="Disordered" evidence="10">
    <location>
        <begin position="27"/>
        <end position="100"/>
    </location>
</feature>
<evidence type="ECO:0000313" key="13">
    <source>
        <dbReference type="Proteomes" id="UP000189857"/>
    </source>
</evidence>
<dbReference type="SUPFAM" id="SSF51306">
    <property type="entry name" value="LexA/Signal peptidase"/>
    <property type="match status" value="1"/>
</dbReference>
<dbReference type="InterPro" id="IPR019756">
    <property type="entry name" value="Pept_S26A_signal_pept_1_Ser-AS"/>
</dbReference>
<protein>
    <recommendedName>
        <fullName evidence="4 8">Signal peptidase I</fullName>
        <ecNumber evidence="4 8">3.4.21.89</ecNumber>
    </recommendedName>
</protein>
<feature type="transmembrane region" description="Helical" evidence="8">
    <location>
        <begin position="114"/>
        <end position="136"/>
    </location>
</feature>
<feature type="active site" evidence="7">
    <location>
        <position position="145"/>
    </location>
</feature>